<dbReference type="GO" id="GO:1902600">
    <property type="term" value="P:proton transmembrane transport"/>
    <property type="evidence" value="ECO:0007669"/>
    <property type="project" value="InterPro"/>
</dbReference>
<feature type="transmembrane region" description="Helical" evidence="10">
    <location>
        <begin position="82"/>
        <end position="100"/>
    </location>
</feature>
<evidence type="ECO:0000256" key="2">
    <source>
        <dbReference type="ARBA" id="ARBA00022448"/>
    </source>
</evidence>
<feature type="transmembrane region" description="Helical" evidence="10">
    <location>
        <begin position="371"/>
        <end position="390"/>
    </location>
</feature>
<evidence type="ECO:0000256" key="8">
    <source>
        <dbReference type="ARBA" id="ARBA00023136"/>
    </source>
</evidence>
<accession>A0A059CBY6</accession>
<protein>
    <submittedName>
        <fullName evidence="14">Uncharacterized protein</fullName>
    </submittedName>
</protein>
<name>A0A059CBY6_EUCGR</name>
<feature type="transmembrane region" description="Helical" evidence="10">
    <location>
        <begin position="432"/>
        <end position="453"/>
    </location>
</feature>
<dbReference type="GO" id="GO:0098662">
    <property type="term" value="P:inorganic cation transmembrane transport"/>
    <property type="evidence" value="ECO:0000318"/>
    <property type="project" value="GO_Central"/>
</dbReference>
<sequence length="786" mass="85899">MNSTLANSPLMNSTLMKPTLVKSTKDHCITLPPKINSQGMQVKGYEENGVLRYEMPQLELQVVFIFAVTQVFHFVLKRVGLPSFATQILAGIVLGTSMIGQTDEMRKFLFPNFGLDDSQAQEILDAVELFGYTVFLFLSGVKTDMGMVSKIGKKSWATGIAAVVAPLVVGGVALLALVDLHSHDANEIVALTGMQSITVFPVISCLLNDLKIQNSELGRLALSSSLVSNVLGILLVFLTSFTKMKKEDALQNVAMTACFLFVIIFVARPAMLWMIRKTPEGRPVKESYLRAVLAALLLSSFASNYFGQSVLFGAICLGLVVPDGPPLGSALVNKLDCFFVGLLLPIFVTVTAAKVDLNVMVKSIDKLKIELFLISIVFVSKFVACLVPPLLCQTPIKDSVALALILSCKGVVELGLYRYFHETDAFSERRMGLALMAVLASASLMPILVKLLFNNSRTYVGYQKRSVVHLKPDSELPILACIHRADQINPVIDLVDAFYPTPEGPVGVYVLHLIKLVGRAMPVFVSHQLQNKVADGTSYSDHVILAFAHYARSNPGAVRASIFTAVSPPKLMYEDICQTAQDNRTVLILLPFHKRWSSIDGSIVSEDSHIRSLNCSVLQCAPCSVGILIDRGLSPNAAASTASDEPFRVAVLFLGGNDDREALALGRRMARDPQLYLMVVHLGVDEEEGGIISWDKMIDREALKVFQEGFFGKNVEYRKEIMEEGPKTARLVRSMAHQFDLIIVGRRQGIESTQTAGLSAWTELPELGILGDLLASSDLDILSSVL</sequence>
<keyword evidence="6 10" id="KW-1133">Transmembrane helix</keyword>
<keyword evidence="5" id="KW-0630">Potassium</keyword>
<keyword evidence="7" id="KW-0406">Ion transport</keyword>
<feature type="domain" description="Cation/H(+) antiporter C-terminal" evidence="13">
    <location>
        <begin position="648"/>
        <end position="785"/>
    </location>
</feature>
<evidence type="ECO:0000259" key="11">
    <source>
        <dbReference type="Pfam" id="PF00999"/>
    </source>
</evidence>
<feature type="transmembrane region" description="Helical" evidence="10">
    <location>
        <begin position="220"/>
        <end position="241"/>
    </location>
</feature>
<feature type="transmembrane region" description="Helical" evidence="10">
    <location>
        <begin position="340"/>
        <end position="359"/>
    </location>
</feature>
<dbReference type="GO" id="GO:0006885">
    <property type="term" value="P:regulation of pH"/>
    <property type="evidence" value="ECO:0000318"/>
    <property type="project" value="GO_Central"/>
</dbReference>
<feature type="transmembrane region" description="Helical" evidence="10">
    <location>
        <begin position="287"/>
        <end position="320"/>
    </location>
</feature>
<evidence type="ECO:0000256" key="5">
    <source>
        <dbReference type="ARBA" id="ARBA00022958"/>
    </source>
</evidence>
<dbReference type="eggNOG" id="KOG1650">
    <property type="taxonomic scope" value="Eukaryota"/>
</dbReference>
<dbReference type="GO" id="GO:0015297">
    <property type="term" value="F:antiporter activity"/>
    <property type="evidence" value="ECO:0007669"/>
    <property type="project" value="InterPro"/>
</dbReference>
<evidence type="ECO:0000256" key="6">
    <source>
        <dbReference type="ARBA" id="ARBA00022989"/>
    </source>
</evidence>
<dbReference type="InParanoid" id="A0A059CBY6"/>
<dbReference type="Pfam" id="PF00999">
    <property type="entry name" value="Na_H_Exchanger"/>
    <property type="match status" value="1"/>
</dbReference>
<dbReference type="InterPro" id="IPR050794">
    <property type="entry name" value="CPA2_transporter"/>
</dbReference>
<dbReference type="InterPro" id="IPR038770">
    <property type="entry name" value="Na+/solute_symporter_sf"/>
</dbReference>
<evidence type="ECO:0000256" key="4">
    <source>
        <dbReference type="ARBA" id="ARBA00022692"/>
    </source>
</evidence>
<dbReference type="EMBL" id="KK198756">
    <property type="protein sequence ID" value="KCW75938.1"/>
    <property type="molecule type" value="Genomic_DNA"/>
</dbReference>
<gene>
    <name evidence="14" type="ORF">EUGRSUZ_D00309</name>
</gene>
<evidence type="ECO:0000256" key="9">
    <source>
        <dbReference type="ARBA" id="ARBA00038341"/>
    </source>
</evidence>
<evidence type="ECO:0000256" key="1">
    <source>
        <dbReference type="ARBA" id="ARBA00004141"/>
    </source>
</evidence>
<dbReference type="Gene3D" id="1.20.1530.20">
    <property type="match status" value="1"/>
</dbReference>
<feature type="transmembrane region" description="Helical" evidence="10">
    <location>
        <begin position="253"/>
        <end position="275"/>
    </location>
</feature>
<dbReference type="PANTHER" id="PTHR32468">
    <property type="entry name" value="CATION/H + ANTIPORTER"/>
    <property type="match status" value="1"/>
</dbReference>
<feature type="transmembrane region" description="Helical" evidence="10">
    <location>
        <begin position="188"/>
        <end position="208"/>
    </location>
</feature>
<dbReference type="OMA" id="RNMQHLK"/>
<reference evidence="14" key="1">
    <citation type="submission" date="2013-07" db="EMBL/GenBank/DDBJ databases">
        <title>The genome of Eucalyptus grandis.</title>
        <authorList>
            <person name="Schmutz J."/>
            <person name="Hayes R."/>
            <person name="Myburg A."/>
            <person name="Tuskan G."/>
            <person name="Grattapaglia D."/>
            <person name="Rokhsar D.S."/>
        </authorList>
    </citation>
    <scope>NUCLEOTIDE SEQUENCE</scope>
    <source>
        <tissue evidence="14">Leaf extractions</tissue>
    </source>
</reference>
<keyword evidence="3" id="KW-0633">Potassium transport</keyword>
<dbReference type="GO" id="GO:0012505">
    <property type="term" value="C:endomembrane system"/>
    <property type="evidence" value="ECO:0000318"/>
    <property type="project" value="GO_Central"/>
</dbReference>
<keyword evidence="2" id="KW-0813">Transport</keyword>
<evidence type="ECO:0000256" key="10">
    <source>
        <dbReference type="SAM" id="Phobius"/>
    </source>
</evidence>
<dbReference type="Pfam" id="PF23259">
    <property type="entry name" value="CHX17_C"/>
    <property type="match status" value="1"/>
</dbReference>
<evidence type="ECO:0000259" key="13">
    <source>
        <dbReference type="Pfam" id="PF23259"/>
    </source>
</evidence>
<evidence type="ECO:0000256" key="7">
    <source>
        <dbReference type="ARBA" id="ARBA00023065"/>
    </source>
</evidence>
<dbReference type="InterPro" id="IPR057290">
    <property type="entry name" value="CHX17_C"/>
</dbReference>
<evidence type="ECO:0000313" key="14">
    <source>
        <dbReference type="EMBL" id="KCW75938.1"/>
    </source>
</evidence>
<dbReference type="Gramene" id="KCW75938">
    <property type="protein sequence ID" value="KCW75938"/>
    <property type="gene ID" value="EUGRSUZ_D00309"/>
</dbReference>
<dbReference type="InterPro" id="IPR006153">
    <property type="entry name" value="Cation/H_exchanger_TM"/>
</dbReference>
<keyword evidence="4 10" id="KW-0812">Transmembrane</keyword>
<feature type="non-terminal residue" evidence="14">
    <location>
        <position position="786"/>
    </location>
</feature>
<evidence type="ECO:0000259" key="12">
    <source>
        <dbReference type="Pfam" id="PF23256"/>
    </source>
</evidence>
<feature type="transmembrane region" description="Helical" evidence="10">
    <location>
        <begin position="402"/>
        <end position="420"/>
    </location>
</feature>
<dbReference type="GO" id="GO:0006813">
    <property type="term" value="P:potassium ion transport"/>
    <property type="evidence" value="ECO:0007669"/>
    <property type="project" value="UniProtKB-KW"/>
</dbReference>
<dbReference type="PANTHER" id="PTHR32468:SF17">
    <property type="entry name" value="CATION_H(+) ANTIPORTER 4"/>
    <property type="match status" value="1"/>
</dbReference>
<comment type="subcellular location">
    <subcellularLocation>
        <location evidence="1">Membrane</location>
        <topology evidence="1">Multi-pass membrane protein</topology>
    </subcellularLocation>
</comment>
<organism evidence="14">
    <name type="scientific">Eucalyptus grandis</name>
    <name type="common">Flooded gum</name>
    <dbReference type="NCBI Taxonomy" id="71139"/>
    <lineage>
        <taxon>Eukaryota</taxon>
        <taxon>Viridiplantae</taxon>
        <taxon>Streptophyta</taxon>
        <taxon>Embryophyta</taxon>
        <taxon>Tracheophyta</taxon>
        <taxon>Spermatophyta</taxon>
        <taxon>Magnoliopsida</taxon>
        <taxon>eudicotyledons</taxon>
        <taxon>Gunneridae</taxon>
        <taxon>Pentapetalae</taxon>
        <taxon>rosids</taxon>
        <taxon>malvids</taxon>
        <taxon>Myrtales</taxon>
        <taxon>Myrtaceae</taxon>
        <taxon>Myrtoideae</taxon>
        <taxon>Eucalypteae</taxon>
        <taxon>Eucalyptus</taxon>
    </lineage>
</organism>
<dbReference type="GO" id="GO:0016020">
    <property type="term" value="C:membrane"/>
    <property type="evidence" value="ECO:0007669"/>
    <property type="project" value="UniProtKB-SubCell"/>
</dbReference>
<dbReference type="Pfam" id="PF23256">
    <property type="entry name" value="CHX17_2nd"/>
    <property type="match status" value="1"/>
</dbReference>
<proteinExistence type="inferred from homology"/>
<feature type="domain" description="Cation/H+ exchanger transmembrane" evidence="11">
    <location>
        <begin position="71"/>
        <end position="453"/>
    </location>
</feature>
<dbReference type="AlphaFoldDB" id="A0A059CBY6"/>
<dbReference type="InterPro" id="IPR057291">
    <property type="entry name" value="CHX17_2nd"/>
</dbReference>
<evidence type="ECO:0000256" key="3">
    <source>
        <dbReference type="ARBA" id="ARBA00022538"/>
    </source>
</evidence>
<keyword evidence="8 10" id="KW-0472">Membrane</keyword>
<comment type="similarity">
    <text evidence="9">Belongs to the monovalent cation:proton antiporter 2 (CPA2) transporter (TC 2.A.37) family. CHX (TC 2.A.37.4) subfamily.</text>
</comment>
<feature type="transmembrane region" description="Helical" evidence="10">
    <location>
        <begin position="155"/>
        <end position="176"/>
    </location>
</feature>
<feature type="domain" description="Cation/H(+) antiporter central" evidence="12">
    <location>
        <begin position="508"/>
        <end position="640"/>
    </location>
</feature>